<feature type="domain" description="Mechanosensitive ion channel MscS C-terminal" evidence="9">
    <location>
        <begin position="180"/>
        <end position="261"/>
    </location>
</feature>
<dbReference type="InterPro" id="IPR049142">
    <property type="entry name" value="MS_channel_1st"/>
</dbReference>
<dbReference type="Gene3D" id="1.10.287.1260">
    <property type="match status" value="1"/>
</dbReference>
<comment type="subcellular location">
    <subcellularLocation>
        <location evidence="1">Cell membrane</location>
        <topology evidence="1">Multi-pass membrane protein</topology>
    </subcellularLocation>
</comment>
<feature type="transmembrane region" description="Helical" evidence="7">
    <location>
        <begin position="95"/>
        <end position="119"/>
    </location>
</feature>
<evidence type="ECO:0000256" key="2">
    <source>
        <dbReference type="ARBA" id="ARBA00008017"/>
    </source>
</evidence>
<dbReference type="PANTHER" id="PTHR30221">
    <property type="entry name" value="SMALL-CONDUCTANCE MECHANOSENSITIVE CHANNEL"/>
    <property type="match status" value="1"/>
</dbReference>
<sequence>MNNRVERTIENLIDSFIDKLPSLLLAIITLVLGIWLIKVLVRFLHKRFTSGKIDISLAEFLTSIIRVLLYVLLFLSVASTLGIQTTSFVTMLGAAGLAVGLALQGSLSNFAGGVLILLFKPFRVGHFITTNNNVSGTVLKIDILYTTLKAGNGTTIYAPNGPLANAVINNVSDNPTRMAEYKIGISYNNNIDTARKIILNVLENDEQILKDPKPAVLVDSLGDNAVVLVIRGWVNNKEFWPVYHANYQKIKEALDQHNISMPYPQRDIHIITNNTDSNS</sequence>
<dbReference type="InterPro" id="IPR008910">
    <property type="entry name" value="MSC_TM_helix"/>
</dbReference>
<dbReference type="Proteomes" id="UP001589774">
    <property type="component" value="Unassembled WGS sequence"/>
</dbReference>
<feature type="domain" description="Mechanosensitive ion channel transmembrane helices 2/3" evidence="10">
    <location>
        <begin position="64"/>
        <end position="104"/>
    </location>
</feature>
<evidence type="ECO:0000256" key="4">
    <source>
        <dbReference type="ARBA" id="ARBA00022692"/>
    </source>
</evidence>
<dbReference type="SUPFAM" id="SSF82861">
    <property type="entry name" value="Mechanosensitive channel protein MscS (YggB), transmembrane region"/>
    <property type="match status" value="1"/>
</dbReference>
<proteinExistence type="inferred from homology"/>
<feature type="transmembrane region" description="Helical" evidence="7">
    <location>
        <begin position="20"/>
        <end position="44"/>
    </location>
</feature>
<feature type="transmembrane region" description="Helical" evidence="7">
    <location>
        <begin position="64"/>
        <end position="83"/>
    </location>
</feature>
<evidence type="ECO:0000313" key="12">
    <source>
        <dbReference type="Proteomes" id="UP001589774"/>
    </source>
</evidence>
<dbReference type="SUPFAM" id="SSF82689">
    <property type="entry name" value="Mechanosensitive channel protein MscS (YggB), C-terminal domain"/>
    <property type="match status" value="1"/>
</dbReference>
<keyword evidence="6 7" id="KW-0472">Membrane</keyword>
<feature type="domain" description="Mechanosensitive ion channel MscS" evidence="8">
    <location>
        <begin position="106"/>
        <end position="172"/>
    </location>
</feature>
<accession>A0ABV6HLG7</accession>
<reference evidence="11 12" key="1">
    <citation type="submission" date="2024-09" db="EMBL/GenBank/DDBJ databases">
        <authorList>
            <person name="Sun Q."/>
            <person name="Mori K."/>
        </authorList>
    </citation>
    <scope>NUCLEOTIDE SEQUENCE [LARGE SCALE GENOMIC DNA]</scope>
    <source>
        <strain evidence="11 12">CCM 7765</strain>
    </source>
</reference>
<dbReference type="SUPFAM" id="SSF50182">
    <property type="entry name" value="Sm-like ribonucleoproteins"/>
    <property type="match status" value="1"/>
</dbReference>
<dbReference type="InterPro" id="IPR011066">
    <property type="entry name" value="MscS_channel_C_sf"/>
</dbReference>
<dbReference type="InterPro" id="IPR023408">
    <property type="entry name" value="MscS_beta-dom_sf"/>
</dbReference>
<gene>
    <name evidence="11" type="ORF">ACFFI0_15445</name>
</gene>
<dbReference type="Pfam" id="PF05552">
    <property type="entry name" value="MS_channel_1st_1"/>
    <property type="match status" value="1"/>
</dbReference>
<dbReference type="InterPro" id="IPR049278">
    <property type="entry name" value="MS_channel_C"/>
</dbReference>
<dbReference type="Gene3D" id="3.30.70.100">
    <property type="match status" value="1"/>
</dbReference>
<dbReference type="EMBL" id="JBHLWO010000002">
    <property type="protein sequence ID" value="MFC0319716.1"/>
    <property type="molecule type" value="Genomic_DNA"/>
</dbReference>
<dbReference type="InterPro" id="IPR006685">
    <property type="entry name" value="MscS_channel_2nd"/>
</dbReference>
<dbReference type="InterPro" id="IPR045275">
    <property type="entry name" value="MscS_archaea/bacteria_type"/>
</dbReference>
<evidence type="ECO:0000256" key="5">
    <source>
        <dbReference type="ARBA" id="ARBA00022989"/>
    </source>
</evidence>
<comment type="similarity">
    <text evidence="2">Belongs to the MscS (TC 1.A.23) family.</text>
</comment>
<evidence type="ECO:0000256" key="1">
    <source>
        <dbReference type="ARBA" id="ARBA00004651"/>
    </source>
</evidence>
<keyword evidence="4 7" id="KW-0812">Transmembrane</keyword>
<comment type="caution">
    <text evidence="11">The sequence shown here is derived from an EMBL/GenBank/DDBJ whole genome shotgun (WGS) entry which is preliminary data.</text>
</comment>
<evidence type="ECO:0000259" key="10">
    <source>
        <dbReference type="Pfam" id="PF21088"/>
    </source>
</evidence>
<evidence type="ECO:0000256" key="3">
    <source>
        <dbReference type="ARBA" id="ARBA00022475"/>
    </source>
</evidence>
<dbReference type="PANTHER" id="PTHR30221:SF1">
    <property type="entry name" value="SMALL-CONDUCTANCE MECHANOSENSITIVE CHANNEL"/>
    <property type="match status" value="1"/>
</dbReference>
<dbReference type="InterPro" id="IPR011014">
    <property type="entry name" value="MscS_channel_TM-2"/>
</dbReference>
<dbReference type="Pfam" id="PF00924">
    <property type="entry name" value="MS_channel_2nd"/>
    <property type="match status" value="1"/>
</dbReference>
<keyword evidence="3" id="KW-1003">Cell membrane</keyword>
<keyword evidence="12" id="KW-1185">Reference proteome</keyword>
<dbReference type="Pfam" id="PF21082">
    <property type="entry name" value="MS_channel_3rd"/>
    <property type="match status" value="1"/>
</dbReference>
<evidence type="ECO:0000313" key="11">
    <source>
        <dbReference type="EMBL" id="MFC0319716.1"/>
    </source>
</evidence>
<evidence type="ECO:0000259" key="8">
    <source>
        <dbReference type="Pfam" id="PF00924"/>
    </source>
</evidence>
<dbReference type="Pfam" id="PF21088">
    <property type="entry name" value="MS_channel_1st"/>
    <property type="match status" value="1"/>
</dbReference>
<evidence type="ECO:0000256" key="6">
    <source>
        <dbReference type="ARBA" id="ARBA00023136"/>
    </source>
</evidence>
<evidence type="ECO:0000256" key="7">
    <source>
        <dbReference type="SAM" id="Phobius"/>
    </source>
</evidence>
<dbReference type="RefSeq" id="WP_013667278.1">
    <property type="nucleotide sequence ID" value="NZ_JBHLWO010000002.1"/>
</dbReference>
<evidence type="ECO:0000259" key="9">
    <source>
        <dbReference type="Pfam" id="PF21082"/>
    </source>
</evidence>
<name>A0ABV6HLG7_9SPHI</name>
<organism evidence="11 12">
    <name type="scientific">Olivibacter oleidegradans</name>
    <dbReference type="NCBI Taxonomy" id="760123"/>
    <lineage>
        <taxon>Bacteria</taxon>
        <taxon>Pseudomonadati</taxon>
        <taxon>Bacteroidota</taxon>
        <taxon>Sphingobacteriia</taxon>
        <taxon>Sphingobacteriales</taxon>
        <taxon>Sphingobacteriaceae</taxon>
        <taxon>Olivibacter</taxon>
    </lineage>
</organism>
<dbReference type="InterPro" id="IPR010920">
    <property type="entry name" value="LSM_dom_sf"/>
</dbReference>
<protein>
    <submittedName>
        <fullName evidence="11">Mechanosensitive ion channel family protein</fullName>
    </submittedName>
</protein>
<keyword evidence="5 7" id="KW-1133">Transmembrane helix</keyword>
<dbReference type="Gene3D" id="2.30.30.60">
    <property type="match status" value="1"/>
</dbReference>